<dbReference type="SUPFAM" id="SSF82171">
    <property type="entry name" value="DPP6 N-terminal domain-like"/>
    <property type="match status" value="1"/>
</dbReference>
<feature type="chain" id="PRO_5045115917" evidence="1">
    <location>
        <begin position="25"/>
        <end position="701"/>
    </location>
</feature>
<sequence>MKLSNTTLVFFFFFLISLFSLSSSASSNNGSTILFTTIGRPTFEFDIFTLPTNKLPPSPADEHRLTDGTSINFNGHFASPSPALISLLPNNSRIQLQDSSLVHLIYVTERDGTPSLNYDVVSNSGSRVRGQLFSGDKSGMAVNSMQDKPVLTNEYLVYVSTHEDPGKPMASWAAVYSTELRSKSTRRLTPPGIADFSPAVSPSGKWTAVASFGEKGSAWSLVAKQISTDIYVFLTSDGTQRVKVVELGGWPSWVDDSTLYFHRESDDGWISVYRAVLPKTGPVNIKSVLVQRVTPPGVHAFTPAASPNNNNFIAVATRRPGSDIRHVELFDLKKNAFVELTRLVSPMSHHFNPFLSADSSRVGYHTCRGDATGRKTPRNLLQNIKTTSDDLSLFRFDGAFPTISPEGDRFAFLSFTGVFVVNQDGSGPRQVLPQMGFGTVWDPVRRGILYTSSGPALAPGKSQIDVLAINVDATNPSTAVKKLTTKGENNAFPWPSPDGKRIVFRSARSGTKNLYIMDAEKGEAGGLFRLTNGNWNDTIATWSPDNNWIVFASNREFPGTLLMNLYVVHPDGTGLRKLAQNLTGGVSMHPMFSPDSKRIVFTSIYAGLSAEPIGTPHFNVPSSEIFTVNLDGSGLTRLTHNSLEDGPPMWFPKIKATGDVAWPKRFGPSCAMEDFKTQNTTQKMTAINKRATMSLCAVPSQ</sequence>
<evidence type="ECO:0000259" key="2">
    <source>
        <dbReference type="Pfam" id="PF00930"/>
    </source>
</evidence>
<reference evidence="4" key="2">
    <citation type="submission" date="2025-08" db="UniProtKB">
        <authorList>
            <consortium name="RefSeq"/>
        </authorList>
    </citation>
    <scope>IDENTIFICATION</scope>
    <source>
        <tissue evidence="4">Leaf</tissue>
    </source>
</reference>
<dbReference type="SUPFAM" id="SSF69304">
    <property type="entry name" value="Tricorn protease N-terminal domain"/>
    <property type="match status" value="1"/>
</dbReference>
<name>A0ABM0W6P2_CAMSA</name>
<dbReference type="InterPro" id="IPR002469">
    <property type="entry name" value="Peptidase_S9B_N"/>
</dbReference>
<proteinExistence type="predicted"/>
<evidence type="ECO:0000313" key="3">
    <source>
        <dbReference type="Proteomes" id="UP000694864"/>
    </source>
</evidence>
<reference evidence="3" key="1">
    <citation type="journal article" date="2014" name="Nat. Commun.">
        <title>The emerging biofuel crop Camelina sativa retains a highly undifferentiated hexaploid genome structure.</title>
        <authorList>
            <person name="Kagale S."/>
            <person name="Koh C."/>
            <person name="Nixon J."/>
            <person name="Bollina V."/>
            <person name="Clarke W.E."/>
            <person name="Tuteja R."/>
            <person name="Spillane C."/>
            <person name="Robinson S.J."/>
            <person name="Links M.G."/>
            <person name="Clarke C."/>
            <person name="Higgins E.E."/>
            <person name="Huebert T."/>
            <person name="Sharpe A.G."/>
            <person name="Parkin I.A."/>
        </authorList>
    </citation>
    <scope>NUCLEOTIDE SEQUENCE [LARGE SCALE GENOMIC DNA]</scope>
    <source>
        <strain evidence="3">cv. DH55</strain>
    </source>
</reference>
<keyword evidence="1" id="KW-0732">Signal</keyword>
<dbReference type="PANTHER" id="PTHR32161">
    <property type="entry name" value="DPP6 N-TERMINAL DOMAIN-LIKE PROTEIN"/>
    <property type="match status" value="1"/>
</dbReference>
<dbReference type="PANTHER" id="PTHR32161:SF19">
    <property type="entry name" value="DPP6 AMINO-TERMINAL DOMAIN PROTEIN"/>
    <property type="match status" value="1"/>
</dbReference>
<feature type="signal peptide" evidence="1">
    <location>
        <begin position="1"/>
        <end position="24"/>
    </location>
</feature>
<dbReference type="Proteomes" id="UP000694864">
    <property type="component" value="Chromosome 15"/>
</dbReference>
<dbReference type="InterPro" id="IPR011042">
    <property type="entry name" value="6-blade_b-propeller_TolB-like"/>
</dbReference>
<dbReference type="Gene3D" id="2.120.10.30">
    <property type="entry name" value="TolB, C-terminal domain"/>
    <property type="match status" value="2"/>
</dbReference>
<evidence type="ECO:0000313" key="4">
    <source>
        <dbReference type="RefSeq" id="XP_010466456.1"/>
    </source>
</evidence>
<keyword evidence="3" id="KW-1185">Reference proteome</keyword>
<dbReference type="RefSeq" id="XP_010466456.1">
    <property type="nucleotide sequence ID" value="XM_010468154.2"/>
</dbReference>
<protein>
    <submittedName>
        <fullName evidence="4">Uncharacterized protein LOC104746633 isoform X1</fullName>
    </submittedName>
</protein>
<dbReference type="GeneID" id="104746633"/>
<dbReference type="Pfam" id="PF00930">
    <property type="entry name" value="DPPIV_N"/>
    <property type="match status" value="1"/>
</dbReference>
<evidence type="ECO:0000256" key="1">
    <source>
        <dbReference type="SAM" id="SignalP"/>
    </source>
</evidence>
<gene>
    <name evidence="4" type="primary">LOC104746633</name>
</gene>
<accession>A0ABM0W6P2</accession>
<organism evidence="3 4">
    <name type="scientific">Camelina sativa</name>
    <name type="common">False flax</name>
    <name type="synonym">Myagrum sativum</name>
    <dbReference type="NCBI Taxonomy" id="90675"/>
    <lineage>
        <taxon>Eukaryota</taxon>
        <taxon>Viridiplantae</taxon>
        <taxon>Streptophyta</taxon>
        <taxon>Embryophyta</taxon>
        <taxon>Tracheophyta</taxon>
        <taxon>Spermatophyta</taxon>
        <taxon>Magnoliopsida</taxon>
        <taxon>eudicotyledons</taxon>
        <taxon>Gunneridae</taxon>
        <taxon>Pentapetalae</taxon>
        <taxon>rosids</taxon>
        <taxon>malvids</taxon>
        <taxon>Brassicales</taxon>
        <taxon>Brassicaceae</taxon>
        <taxon>Camelineae</taxon>
        <taxon>Camelina</taxon>
    </lineage>
</organism>
<feature type="domain" description="Dipeptidylpeptidase IV N-terminal" evidence="2">
    <location>
        <begin position="494"/>
        <end position="601"/>
    </location>
</feature>